<evidence type="ECO:0000313" key="3">
    <source>
        <dbReference type="Proteomes" id="UP000019489"/>
    </source>
</evidence>
<keyword evidence="3" id="KW-1185">Reference proteome</keyword>
<dbReference type="eggNOG" id="COG4291">
    <property type="taxonomic scope" value="Bacteria"/>
</dbReference>
<keyword evidence="1" id="KW-1133">Transmembrane helix</keyword>
<evidence type="ECO:0008006" key="4">
    <source>
        <dbReference type="Google" id="ProtNLM"/>
    </source>
</evidence>
<name>W9GAV3_9MICO</name>
<proteinExistence type="predicted"/>
<dbReference type="OrthoDB" id="5402524at2"/>
<sequence>MGVAAASETYGWPLIALVVVILPQVLVPARMREGPPVAVPAIEAAVVLILLAVAAKPGPVPRAARPLVLTLVAVLIVANTGAAVRLVALVLRSTPEGETPPTVTQLLVTAVTLLATNIVTFGLLYWQIDGGGPDARRVGAAPYPDFQFPQTDNEGLAPPDWQPRFPDHLYLAFTNVVAFSPTDTLPLTHRAKGLMAIQSMISLAVLVVVLSRVINILPP</sequence>
<comment type="caution">
    <text evidence="2">The sequence shown here is derived from an EMBL/GenBank/DDBJ whole genome shotgun (WGS) entry which is preliminary data.</text>
</comment>
<accession>W9GAV3</accession>
<dbReference type="EMBL" id="AWSA01000015">
    <property type="protein sequence ID" value="EWT01958.1"/>
    <property type="molecule type" value="Genomic_DNA"/>
</dbReference>
<dbReference type="PATRIC" id="fig|1386089.3.peg.1732"/>
<keyword evidence="1" id="KW-0812">Transmembrane</keyword>
<dbReference type="Proteomes" id="UP000019489">
    <property type="component" value="Unassembled WGS sequence"/>
</dbReference>
<feature type="transmembrane region" description="Helical" evidence="1">
    <location>
        <begin position="67"/>
        <end position="91"/>
    </location>
</feature>
<organism evidence="2 3">
    <name type="scientific">Intrasporangium oryzae NRRL B-24470</name>
    <dbReference type="NCBI Taxonomy" id="1386089"/>
    <lineage>
        <taxon>Bacteria</taxon>
        <taxon>Bacillati</taxon>
        <taxon>Actinomycetota</taxon>
        <taxon>Actinomycetes</taxon>
        <taxon>Micrococcales</taxon>
        <taxon>Intrasporangiaceae</taxon>
        <taxon>Intrasporangium</taxon>
    </lineage>
</organism>
<protein>
    <recommendedName>
        <fullName evidence="4">DUF1345 domain-containing protein</fullName>
    </recommendedName>
</protein>
<feature type="transmembrane region" description="Helical" evidence="1">
    <location>
        <begin position="103"/>
        <end position="126"/>
    </location>
</feature>
<feature type="transmembrane region" description="Helical" evidence="1">
    <location>
        <begin position="12"/>
        <end position="31"/>
    </location>
</feature>
<dbReference type="STRING" id="1386089.N865_20305"/>
<evidence type="ECO:0000313" key="2">
    <source>
        <dbReference type="EMBL" id="EWT01958.1"/>
    </source>
</evidence>
<feature type="transmembrane region" description="Helical" evidence="1">
    <location>
        <begin position="37"/>
        <end position="55"/>
    </location>
</feature>
<evidence type="ECO:0000256" key="1">
    <source>
        <dbReference type="SAM" id="Phobius"/>
    </source>
</evidence>
<reference evidence="2 3" key="1">
    <citation type="submission" date="2013-08" db="EMBL/GenBank/DDBJ databases">
        <title>Intrasporangium oryzae NRRL B-24470.</title>
        <authorList>
            <person name="Liu H."/>
            <person name="Wang G."/>
        </authorList>
    </citation>
    <scope>NUCLEOTIDE SEQUENCE [LARGE SCALE GENOMIC DNA]</scope>
    <source>
        <strain evidence="2 3">NRRL B-24470</strain>
    </source>
</reference>
<keyword evidence="1" id="KW-0472">Membrane</keyword>
<feature type="transmembrane region" description="Helical" evidence="1">
    <location>
        <begin position="194"/>
        <end position="214"/>
    </location>
</feature>
<dbReference type="AlphaFoldDB" id="W9GAV3"/>
<gene>
    <name evidence="2" type="ORF">N865_20305</name>
</gene>